<dbReference type="Pfam" id="PF01522">
    <property type="entry name" value="Polysacc_deac_1"/>
    <property type="match status" value="1"/>
</dbReference>
<accession>A0A8J3QWV8</accession>
<dbReference type="InterPro" id="IPR002509">
    <property type="entry name" value="NODB_dom"/>
</dbReference>
<dbReference type="EMBL" id="BONZ01000066">
    <property type="protein sequence ID" value="GIH18363.1"/>
    <property type="molecule type" value="Genomic_DNA"/>
</dbReference>
<dbReference type="Proteomes" id="UP000642748">
    <property type="component" value="Unassembled WGS sequence"/>
</dbReference>
<protein>
    <recommendedName>
        <fullName evidence="1">NodB homology domain-containing protein</fullName>
    </recommendedName>
</protein>
<dbReference type="CDD" id="cd10917">
    <property type="entry name" value="CE4_NodB_like_6s_7s"/>
    <property type="match status" value="1"/>
</dbReference>
<evidence type="ECO:0000313" key="3">
    <source>
        <dbReference type="Proteomes" id="UP000642748"/>
    </source>
</evidence>
<dbReference type="SUPFAM" id="SSF88713">
    <property type="entry name" value="Glycoside hydrolase/deacetylase"/>
    <property type="match status" value="1"/>
</dbReference>
<sequence>MYHRLPVNQPVAFLTMDDGQTQLSDAIPLMRAAHIPFTMFLIAPVAARNPGFFRGMEAAGGVIEDHTITHPEMKGKSYQFQHREVCDARTSLEHTFGKTMTFFRPPYGDYDTTTLRAVHDCGLRAAFDWSETVNNGVVYYQTSTHRIQPGDIILMHFRPAFLADVTAALTAIHNSGLTPALLENYVSFQP</sequence>
<organism evidence="2 3">
    <name type="scientific">Rugosimonospora africana</name>
    <dbReference type="NCBI Taxonomy" id="556532"/>
    <lineage>
        <taxon>Bacteria</taxon>
        <taxon>Bacillati</taxon>
        <taxon>Actinomycetota</taxon>
        <taxon>Actinomycetes</taxon>
        <taxon>Micromonosporales</taxon>
        <taxon>Micromonosporaceae</taxon>
        <taxon>Rugosimonospora</taxon>
    </lineage>
</organism>
<feature type="domain" description="NodB homology" evidence="1">
    <location>
        <begin position="10"/>
        <end position="189"/>
    </location>
</feature>
<evidence type="ECO:0000313" key="2">
    <source>
        <dbReference type="EMBL" id="GIH18363.1"/>
    </source>
</evidence>
<dbReference type="GO" id="GO:0016810">
    <property type="term" value="F:hydrolase activity, acting on carbon-nitrogen (but not peptide) bonds"/>
    <property type="evidence" value="ECO:0007669"/>
    <property type="project" value="InterPro"/>
</dbReference>
<dbReference type="Gene3D" id="3.20.20.370">
    <property type="entry name" value="Glycoside hydrolase/deacetylase"/>
    <property type="match status" value="1"/>
</dbReference>
<dbReference type="AlphaFoldDB" id="A0A8J3QWV8"/>
<dbReference type="GO" id="GO:0005975">
    <property type="term" value="P:carbohydrate metabolic process"/>
    <property type="evidence" value="ECO:0007669"/>
    <property type="project" value="InterPro"/>
</dbReference>
<comment type="caution">
    <text evidence="2">The sequence shown here is derived from an EMBL/GenBank/DDBJ whole genome shotgun (WGS) entry which is preliminary data.</text>
</comment>
<dbReference type="PROSITE" id="PS51677">
    <property type="entry name" value="NODB"/>
    <property type="match status" value="1"/>
</dbReference>
<reference evidence="2" key="1">
    <citation type="submission" date="2021-01" db="EMBL/GenBank/DDBJ databases">
        <title>Whole genome shotgun sequence of Rugosimonospora africana NBRC 104875.</title>
        <authorList>
            <person name="Komaki H."/>
            <person name="Tamura T."/>
        </authorList>
    </citation>
    <scope>NUCLEOTIDE SEQUENCE</scope>
    <source>
        <strain evidence="2">NBRC 104875</strain>
    </source>
</reference>
<gene>
    <name evidence="2" type="ORF">Raf01_65350</name>
</gene>
<dbReference type="InterPro" id="IPR011330">
    <property type="entry name" value="Glyco_hydro/deAcase_b/a-brl"/>
</dbReference>
<evidence type="ECO:0000259" key="1">
    <source>
        <dbReference type="PROSITE" id="PS51677"/>
    </source>
</evidence>
<dbReference type="PANTHER" id="PTHR10587">
    <property type="entry name" value="GLYCOSYL TRANSFERASE-RELATED"/>
    <property type="match status" value="1"/>
</dbReference>
<name>A0A8J3QWV8_9ACTN</name>
<dbReference type="PANTHER" id="PTHR10587:SF134">
    <property type="entry name" value="SECRETED PROTEIN"/>
    <property type="match status" value="1"/>
</dbReference>
<keyword evidence="3" id="KW-1185">Reference proteome</keyword>
<proteinExistence type="predicted"/>
<dbReference type="InterPro" id="IPR050248">
    <property type="entry name" value="Polysacc_deacetylase_ArnD"/>
</dbReference>